<dbReference type="eggNOG" id="ENOG502T1X9">
    <property type="taxonomic scope" value="Eukaryota"/>
</dbReference>
<evidence type="ECO:0000256" key="1">
    <source>
        <dbReference type="SAM" id="Coils"/>
    </source>
</evidence>
<dbReference type="OrthoDB" id="65086at2759"/>
<dbReference type="AlphaFoldDB" id="A0A024U1C4"/>
<feature type="coiled-coil region" evidence="1">
    <location>
        <begin position="95"/>
        <end position="125"/>
    </location>
</feature>
<keyword evidence="1" id="KW-0175">Coiled coil</keyword>
<proteinExistence type="predicted"/>
<gene>
    <name evidence="2" type="ORF">H310_07622</name>
</gene>
<dbReference type="GeneID" id="20084672"/>
<sequence>MWSSQYSEDDEDVTGVSQDMMRECEEDLDNDPGLKVVEGDSLAEEMTAMKEVFLRMSEKKVRQKQQSQRDCVRVYCEAFQSDVERIFATSKKSCIDEAETVNKSITQTSTRLEQQKKELMQVQESFECNFRASIESITSELERLKDLRVKIMDTYEKGKLEVDKSFRDAFESLDTMSTRLQIHAGQICTDSSYVKVFQSQVERLM</sequence>
<dbReference type="VEuPathDB" id="FungiDB:H310_07622"/>
<dbReference type="EMBL" id="KI913965">
    <property type="protein sequence ID" value="ETW00231.1"/>
    <property type="molecule type" value="Genomic_DNA"/>
</dbReference>
<evidence type="ECO:0000313" key="2">
    <source>
        <dbReference type="EMBL" id="ETW00231.1"/>
    </source>
</evidence>
<organism evidence="2">
    <name type="scientific">Aphanomyces invadans</name>
    <dbReference type="NCBI Taxonomy" id="157072"/>
    <lineage>
        <taxon>Eukaryota</taxon>
        <taxon>Sar</taxon>
        <taxon>Stramenopiles</taxon>
        <taxon>Oomycota</taxon>
        <taxon>Saprolegniomycetes</taxon>
        <taxon>Saprolegniales</taxon>
        <taxon>Verrucalvaceae</taxon>
        <taxon>Aphanomyces</taxon>
    </lineage>
</organism>
<dbReference type="RefSeq" id="XP_008871256.1">
    <property type="nucleotide sequence ID" value="XM_008873034.1"/>
</dbReference>
<accession>A0A024U1C4</accession>
<reference evidence="2" key="1">
    <citation type="submission" date="2013-12" db="EMBL/GenBank/DDBJ databases">
        <title>The Genome Sequence of Aphanomyces invadans NJM9701.</title>
        <authorList>
            <consortium name="The Broad Institute Genomics Platform"/>
            <person name="Russ C."/>
            <person name="Tyler B."/>
            <person name="van West P."/>
            <person name="Dieguez-Uribeondo J."/>
            <person name="Young S.K."/>
            <person name="Zeng Q."/>
            <person name="Gargeya S."/>
            <person name="Fitzgerald M."/>
            <person name="Abouelleil A."/>
            <person name="Alvarado L."/>
            <person name="Chapman S.B."/>
            <person name="Gainer-Dewar J."/>
            <person name="Goldberg J."/>
            <person name="Griggs A."/>
            <person name="Gujja S."/>
            <person name="Hansen M."/>
            <person name="Howarth C."/>
            <person name="Imamovic A."/>
            <person name="Ireland A."/>
            <person name="Larimer J."/>
            <person name="McCowan C."/>
            <person name="Murphy C."/>
            <person name="Pearson M."/>
            <person name="Poon T.W."/>
            <person name="Priest M."/>
            <person name="Roberts A."/>
            <person name="Saif S."/>
            <person name="Shea T."/>
            <person name="Sykes S."/>
            <person name="Wortman J."/>
            <person name="Nusbaum C."/>
            <person name="Birren B."/>
        </authorList>
    </citation>
    <scope>NUCLEOTIDE SEQUENCE [LARGE SCALE GENOMIC DNA]</scope>
    <source>
        <strain evidence="2">NJM9701</strain>
    </source>
</reference>
<protein>
    <submittedName>
        <fullName evidence="2">Uncharacterized protein</fullName>
    </submittedName>
</protein>
<name>A0A024U1C4_9STRA</name>